<dbReference type="AlphaFoldDB" id="A0A369LNS8"/>
<evidence type="ECO:0000313" key="2">
    <source>
        <dbReference type="Proteomes" id="UP000253975"/>
    </source>
</evidence>
<dbReference type="Pfam" id="PF11187">
    <property type="entry name" value="Mbeg1-like"/>
    <property type="match status" value="1"/>
</dbReference>
<gene>
    <name evidence="1" type="ORF">C1881_03000</name>
</gene>
<dbReference type="SUPFAM" id="SSF53474">
    <property type="entry name" value="alpha/beta-Hydrolases"/>
    <property type="match status" value="1"/>
</dbReference>
<dbReference type="InterPro" id="IPR024499">
    <property type="entry name" value="Mbeg1-like"/>
</dbReference>
<name>A0A369LNS8_9ACTN</name>
<dbReference type="Proteomes" id="UP000253975">
    <property type="component" value="Unassembled WGS sequence"/>
</dbReference>
<organism evidence="1 2">
    <name type="scientific">Slackia isoflavoniconvertens</name>
    <dbReference type="NCBI Taxonomy" id="572010"/>
    <lineage>
        <taxon>Bacteria</taxon>
        <taxon>Bacillati</taxon>
        <taxon>Actinomycetota</taxon>
        <taxon>Coriobacteriia</taxon>
        <taxon>Eggerthellales</taxon>
        <taxon>Eggerthellaceae</taxon>
        <taxon>Slackia</taxon>
    </lineage>
</organism>
<evidence type="ECO:0008006" key="3">
    <source>
        <dbReference type="Google" id="ProtNLM"/>
    </source>
</evidence>
<accession>A0A369LNS8</accession>
<protein>
    <recommendedName>
        <fullName evidence="3">DUF2974 domain-containing protein</fullName>
    </recommendedName>
</protein>
<sequence length="421" mass="47120">MEAQERMSESARAMHSMATAPKPQKFMVDFLRETQESFIEVPFCPVDSLVLSSLVYLNLDEYRYGNVHGAESVPVIDILRFTPLRSMLSGGWLEDAEELPDFLRALACSRRYADLSVSLFANETAEIIEKQFCACTFTVGAKDGAPLAYLAFRGTDGTIAGWKEDFNLSYMPVIPSQKTATAYVSGVLSALPGDMSIYVGGHSKGGNLAEFAALTIDEGGYARIKRVFNHDGPSFLEAPSPRIDEPEFQAKLDKTVPESSVFGMILESRDDFRIVQSNAMGFFQHVPFTWIVDGHDFSTQRTLNNSAKMFDITLDRWLRSCSQHEREVFIDTMYDLITSSDAKSWGDFQSSFMSNMATFMRDGRNLDDQTKEVMAHAIKNLGDVAGHTLRERLGATIERMKEAVPFIDTERDDAQSARKKN</sequence>
<reference evidence="1 2" key="1">
    <citation type="journal article" date="2018" name="Elife">
        <title>Discovery and characterization of a prevalent human gut bacterial enzyme sufficient for the inactivation of a family of plant toxins.</title>
        <authorList>
            <person name="Koppel N."/>
            <person name="Bisanz J.E."/>
            <person name="Pandelia M.E."/>
            <person name="Turnbaugh P.J."/>
            <person name="Balskus E.P."/>
        </authorList>
    </citation>
    <scope>NUCLEOTIDE SEQUENCE [LARGE SCALE GENOMIC DNA]</scope>
    <source>
        <strain evidence="1 2">OB21 GAM31</strain>
    </source>
</reference>
<evidence type="ECO:0000313" key="1">
    <source>
        <dbReference type="EMBL" id="RDB60317.1"/>
    </source>
</evidence>
<comment type="caution">
    <text evidence="1">The sequence shown here is derived from an EMBL/GenBank/DDBJ whole genome shotgun (WGS) entry which is preliminary data.</text>
</comment>
<dbReference type="Gene3D" id="3.40.50.1820">
    <property type="entry name" value="alpha/beta hydrolase"/>
    <property type="match status" value="1"/>
</dbReference>
<proteinExistence type="predicted"/>
<dbReference type="InterPro" id="IPR029058">
    <property type="entry name" value="AB_hydrolase_fold"/>
</dbReference>
<dbReference type="EMBL" id="PPTO01000003">
    <property type="protein sequence ID" value="RDB60317.1"/>
    <property type="molecule type" value="Genomic_DNA"/>
</dbReference>